<dbReference type="InterPro" id="IPR036615">
    <property type="entry name" value="Mur_ligase_C_dom_sf"/>
</dbReference>
<dbReference type="Gene3D" id="3.40.1190.10">
    <property type="entry name" value="Mur-like, catalytic domain"/>
    <property type="match status" value="1"/>
</dbReference>
<evidence type="ECO:0000256" key="13">
    <source>
        <dbReference type="ARBA" id="ARBA00022842"/>
    </source>
</evidence>
<dbReference type="EC" id="6.3.2.17" evidence="7"/>
<evidence type="ECO:0000256" key="5">
    <source>
        <dbReference type="ARBA" id="ARBA00011245"/>
    </source>
</evidence>
<evidence type="ECO:0000256" key="17">
    <source>
        <dbReference type="ARBA" id="ARBA00049161"/>
    </source>
</evidence>
<keyword evidence="11 18" id="KW-0547">Nucleotide-binding</keyword>
<dbReference type="SUPFAM" id="SSF53623">
    <property type="entry name" value="MurD-like peptide ligases, catalytic domain"/>
    <property type="match status" value="1"/>
</dbReference>
<keyword evidence="13" id="KW-0460">Magnesium</keyword>
<evidence type="ECO:0000256" key="15">
    <source>
        <dbReference type="ARBA" id="ARBA00030592"/>
    </source>
</evidence>
<dbReference type="GO" id="GO:0046872">
    <property type="term" value="F:metal ion binding"/>
    <property type="evidence" value="ECO:0007669"/>
    <property type="project" value="UniProtKB-KW"/>
</dbReference>
<dbReference type="PIRSF" id="PIRSF001563">
    <property type="entry name" value="Folylpolyglu_synth"/>
    <property type="match status" value="1"/>
</dbReference>
<dbReference type="Proteomes" id="UP000472971">
    <property type="component" value="Unassembled WGS sequence"/>
</dbReference>
<evidence type="ECO:0000313" key="22">
    <source>
        <dbReference type="EMBL" id="NEY81466.1"/>
    </source>
</evidence>
<dbReference type="FunFam" id="3.40.1190.10:FF:000004">
    <property type="entry name" value="Dihydrofolate synthase/folylpolyglutamate synthase"/>
    <property type="match status" value="1"/>
</dbReference>
<dbReference type="EMBL" id="JAAIWN010000015">
    <property type="protein sequence ID" value="NEY81466.1"/>
    <property type="molecule type" value="Genomic_DNA"/>
</dbReference>
<evidence type="ECO:0000313" key="21">
    <source>
        <dbReference type="EMBL" id="MBA4537208.1"/>
    </source>
</evidence>
<sequence length="437" mass="49056">MFHTYEEALNWIHSRLRLGVKPGVKRMEWMMERLNDPERSLKTIHVGGTNGKGSTVSFLRSILQTAGYKIGTFTSPYFEQFNERISVNGKPISDDELLQLVNIIKPLADELEKTELGGPTEFEIITALAIYYFSKINQVDVVIFEVGLGGRFDSTNIIHPILSIITSIGLDHTNILGNTLGEIAFEKAGIIKNGTPLLTAVKQPEALHVLLKEAESKKAQVYKIGEEFSVTNHVPLPKGETFSVNSIFKQYTDLKISLIGEHQTENAALAVMASIYLTQFFAFQIEEDDVRTGLEAAYWPGRFEIISEGPLIIIDGAHNKEGINSLAAAIQERYPNKKIHVVFAALNDKKLDEMINKIDELAADVTFVDFPFQRAASAAQLYHISKSLNKHQAANWRELLINKLQLLEKDEVLIITGSLYFISEVKPFLVQLRQKNE</sequence>
<dbReference type="Proteomes" id="UP000570010">
    <property type="component" value="Unassembled WGS sequence"/>
</dbReference>
<evidence type="ECO:0000256" key="14">
    <source>
        <dbReference type="ARBA" id="ARBA00022909"/>
    </source>
</evidence>
<gene>
    <name evidence="22" type="ORF">G4D64_08040</name>
    <name evidence="21" type="ORF">H1Z61_08640</name>
</gene>
<comment type="caution">
    <text evidence="22">The sequence shown here is derived from an EMBL/GenBank/DDBJ whole genome shotgun (WGS) entry which is preliminary data.</text>
</comment>
<accession>A0A6B3W0U0</accession>
<evidence type="ECO:0000256" key="3">
    <source>
        <dbReference type="ARBA" id="ARBA00005150"/>
    </source>
</evidence>
<comment type="pathway">
    <text evidence="3">Cofactor biosynthesis; tetrahydrofolylpolyglutamate biosynthesis.</text>
</comment>
<dbReference type="GO" id="GO:0005737">
    <property type="term" value="C:cytoplasm"/>
    <property type="evidence" value="ECO:0007669"/>
    <property type="project" value="TreeGrafter"/>
</dbReference>
<comment type="catalytic activity">
    <reaction evidence="16">
        <text>(6S)-5,6,7,8-tetrahydrofolyl-(gamma-L-Glu)(n) + L-glutamate + ATP = (6S)-5,6,7,8-tetrahydrofolyl-(gamma-L-Glu)(n+1) + ADP + phosphate + H(+)</text>
        <dbReference type="Rhea" id="RHEA:10580"/>
        <dbReference type="Rhea" id="RHEA-COMP:14738"/>
        <dbReference type="Rhea" id="RHEA-COMP:14740"/>
        <dbReference type="ChEBI" id="CHEBI:15378"/>
        <dbReference type="ChEBI" id="CHEBI:29985"/>
        <dbReference type="ChEBI" id="CHEBI:30616"/>
        <dbReference type="ChEBI" id="CHEBI:43474"/>
        <dbReference type="ChEBI" id="CHEBI:141005"/>
        <dbReference type="ChEBI" id="CHEBI:456216"/>
        <dbReference type="EC" id="6.3.2.17"/>
    </reaction>
</comment>
<name>A0A6B3W0U0_9BACI</name>
<dbReference type="SUPFAM" id="SSF53244">
    <property type="entry name" value="MurD-like peptide ligases, peptide-binding domain"/>
    <property type="match status" value="1"/>
</dbReference>
<evidence type="ECO:0000256" key="1">
    <source>
        <dbReference type="ARBA" id="ARBA00001946"/>
    </source>
</evidence>
<dbReference type="GO" id="GO:0004326">
    <property type="term" value="F:tetrahydrofolylpolyglutamate synthase activity"/>
    <property type="evidence" value="ECO:0007669"/>
    <property type="project" value="UniProtKB-EC"/>
</dbReference>
<evidence type="ECO:0000256" key="10">
    <source>
        <dbReference type="ARBA" id="ARBA00022723"/>
    </source>
</evidence>
<dbReference type="InterPro" id="IPR004101">
    <property type="entry name" value="Mur_ligase_C"/>
</dbReference>
<comment type="similarity">
    <text evidence="4 18">Belongs to the folylpolyglutamate synthase family.</text>
</comment>
<evidence type="ECO:0000256" key="16">
    <source>
        <dbReference type="ARBA" id="ARBA00047493"/>
    </source>
</evidence>
<dbReference type="NCBIfam" id="TIGR01499">
    <property type="entry name" value="folC"/>
    <property type="match status" value="1"/>
</dbReference>
<keyword evidence="14" id="KW-0289">Folate biosynthesis</keyword>
<feature type="domain" description="Mur ligase central" evidence="20">
    <location>
        <begin position="46"/>
        <end position="273"/>
    </location>
</feature>
<comment type="subunit">
    <text evidence="5">Monomer.</text>
</comment>
<evidence type="ECO:0000256" key="11">
    <source>
        <dbReference type="ARBA" id="ARBA00022741"/>
    </source>
</evidence>
<dbReference type="PROSITE" id="PS01012">
    <property type="entry name" value="FOLYLPOLYGLU_SYNT_2"/>
    <property type="match status" value="1"/>
</dbReference>
<proteinExistence type="inferred from homology"/>
<feature type="domain" description="Mur ligase C-terminal" evidence="19">
    <location>
        <begin position="301"/>
        <end position="418"/>
    </location>
</feature>
<reference evidence="21 24" key="2">
    <citation type="submission" date="2020-07" db="EMBL/GenBank/DDBJ databases">
        <authorList>
            <person name="Feng H."/>
        </authorList>
    </citation>
    <scope>NUCLEOTIDE SEQUENCE [LARGE SCALE GENOMIC DNA]</scope>
    <source>
        <strain evidence="21">S-12</strain>
        <strain evidence="24">s-12</strain>
    </source>
</reference>
<evidence type="ECO:0000256" key="9">
    <source>
        <dbReference type="ARBA" id="ARBA00022598"/>
    </source>
</evidence>
<evidence type="ECO:0000256" key="12">
    <source>
        <dbReference type="ARBA" id="ARBA00022840"/>
    </source>
</evidence>
<dbReference type="PANTHER" id="PTHR11136">
    <property type="entry name" value="FOLYLPOLYGLUTAMATE SYNTHASE-RELATED"/>
    <property type="match status" value="1"/>
</dbReference>
<keyword evidence="12 18" id="KW-0067">ATP-binding</keyword>
<dbReference type="GO" id="GO:0046656">
    <property type="term" value="P:folic acid biosynthetic process"/>
    <property type="evidence" value="ECO:0007669"/>
    <property type="project" value="UniProtKB-KW"/>
</dbReference>
<keyword evidence="23" id="KW-1185">Reference proteome</keyword>
<comment type="pathway">
    <text evidence="2">Cofactor biosynthesis; tetrahydrofolate biosynthesis; 7,8-dihydrofolate from 2-amino-4-hydroxy-6-hydroxymethyl-7,8-dihydropteridine diphosphate and 4-aminobenzoate: step 2/2.</text>
</comment>
<dbReference type="EMBL" id="JACEIO010000017">
    <property type="protein sequence ID" value="MBA4537208.1"/>
    <property type="molecule type" value="Genomic_DNA"/>
</dbReference>
<evidence type="ECO:0000256" key="18">
    <source>
        <dbReference type="PIRNR" id="PIRNR001563"/>
    </source>
</evidence>
<reference evidence="22 23" key="1">
    <citation type="submission" date="2020-02" db="EMBL/GenBank/DDBJ databases">
        <title>Bacillus aquiflavi sp. nov., isolated from yellow water of strong flavor Chinese baijiu in Yibin region of China.</title>
        <authorList>
            <person name="Xie J."/>
        </authorList>
    </citation>
    <scope>NUCLEOTIDE SEQUENCE [LARGE SCALE GENOMIC DNA]</scope>
    <source>
        <strain evidence="22 23">3H-10</strain>
    </source>
</reference>
<keyword evidence="9 18" id="KW-0436">Ligase</keyword>
<comment type="catalytic activity">
    <reaction evidence="17">
        <text>7,8-dihydropteroate + L-glutamate + ATP = 7,8-dihydrofolate + ADP + phosphate + H(+)</text>
        <dbReference type="Rhea" id="RHEA:23584"/>
        <dbReference type="ChEBI" id="CHEBI:15378"/>
        <dbReference type="ChEBI" id="CHEBI:17839"/>
        <dbReference type="ChEBI" id="CHEBI:29985"/>
        <dbReference type="ChEBI" id="CHEBI:30616"/>
        <dbReference type="ChEBI" id="CHEBI:43474"/>
        <dbReference type="ChEBI" id="CHEBI:57451"/>
        <dbReference type="ChEBI" id="CHEBI:456216"/>
        <dbReference type="EC" id="6.3.2.12"/>
    </reaction>
</comment>
<dbReference type="PANTHER" id="PTHR11136:SF0">
    <property type="entry name" value="DIHYDROFOLATE SYNTHETASE-RELATED"/>
    <property type="match status" value="1"/>
</dbReference>
<dbReference type="AlphaFoldDB" id="A0A6B3W0U0"/>
<evidence type="ECO:0000313" key="24">
    <source>
        <dbReference type="Proteomes" id="UP000570010"/>
    </source>
</evidence>
<dbReference type="GO" id="GO:0005524">
    <property type="term" value="F:ATP binding"/>
    <property type="evidence" value="ECO:0007669"/>
    <property type="project" value="UniProtKB-KW"/>
</dbReference>
<dbReference type="Pfam" id="PF02875">
    <property type="entry name" value="Mur_ligase_C"/>
    <property type="match status" value="1"/>
</dbReference>
<evidence type="ECO:0000259" key="20">
    <source>
        <dbReference type="Pfam" id="PF08245"/>
    </source>
</evidence>
<dbReference type="GO" id="GO:0008841">
    <property type="term" value="F:dihydrofolate synthase activity"/>
    <property type="evidence" value="ECO:0007669"/>
    <property type="project" value="UniProtKB-EC"/>
</dbReference>
<dbReference type="PROSITE" id="PS01011">
    <property type="entry name" value="FOLYLPOLYGLU_SYNT_1"/>
    <property type="match status" value="1"/>
</dbReference>
<evidence type="ECO:0000256" key="7">
    <source>
        <dbReference type="ARBA" id="ARBA00013025"/>
    </source>
</evidence>
<dbReference type="InterPro" id="IPR001645">
    <property type="entry name" value="Folylpolyglutamate_synth"/>
</dbReference>
<dbReference type="InterPro" id="IPR018109">
    <property type="entry name" value="Folylpolyglutamate_synth_CS"/>
</dbReference>
<dbReference type="InterPro" id="IPR036565">
    <property type="entry name" value="Mur-like_cat_sf"/>
</dbReference>
<dbReference type="RefSeq" id="WP_163241858.1">
    <property type="nucleotide sequence ID" value="NZ_CP082780.1"/>
</dbReference>
<dbReference type="Pfam" id="PF08245">
    <property type="entry name" value="Mur_ligase_M"/>
    <property type="match status" value="1"/>
</dbReference>
<evidence type="ECO:0000259" key="19">
    <source>
        <dbReference type="Pfam" id="PF02875"/>
    </source>
</evidence>
<dbReference type="Gene3D" id="3.90.190.20">
    <property type="entry name" value="Mur ligase, C-terminal domain"/>
    <property type="match status" value="1"/>
</dbReference>
<evidence type="ECO:0000256" key="4">
    <source>
        <dbReference type="ARBA" id="ARBA00008276"/>
    </source>
</evidence>
<evidence type="ECO:0000256" key="2">
    <source>
        <dbReference type="ARBA" id="ARBA00004799"/>
    </source>
</evidence>
<dbReference type="EC" id="6.3.2.12" evidence="6"/>
<evidence type="ECO:0000256" key="6">
    <source>
        <dbReference type="ARBA" id="ARBA00013023"/>
    </source>
</evidence>
<evidence type="ECO:0000256" key="8">
    <source>
        <dbReference type="ARBA" id="ARBA00019357"/>
    </source>
</evidence>
<dbReference type="InterPro" id="IPR013221">
    <property type="entry name" value="Mur_ligase_cen"/>
</dbReference>
<organism evidence="22 23">
    <name type="scientific">Bacillus aquiflavi</name>
    <dbReference type="NCBI Taxonomy" id="2672567"/>
    <lineage>
        <taxon>Bacteria</taxon>
        <taxon>Bacillati</taxon>
        <taxon>Bacillota</taxon>
        <taxon>Bacilli</taxon>
        <taxon>Bacillales</taxon>
        <taxon>Bacillaceae</taxon>
        <taxon>Bacillus</taxon>
    </lineage>
</organism>
<protein>
    <recommendedName>
        <fullName evidence="8">Dihydrofolate synthase/folylpolyglutamate synthase</fullName>
        <ecNumber evidence="6">6.3.2.12</ecNumber>
        <ecNumber evidence="7">6.3.2.17</ecNumber>
    </recommendedName>
    <alternativeName>
        <fullName evidence="15">Tetrahydrofolylpolyglutamate synthase</fullName>
    </alternativeName>
</protein>
<comment type="cofactor">
    <cofactor evidence="1">
        <name>Mg(2+)</name>
        <dbReference type="ChEBI" id="CHEBI:18420"/>
    </cofactor>
</comment>
<evidence type="ECO:0000313" key="23">
    <source>
        <dbReference type="Proteomes" id="UP000472971"/>
    </source>
</evidence>
<keyword evidence="10" id="KW-0479">Metal-binding</keyword>